<dbReference type="EMBL" id="LR134492">
    <property type="protein sequence ID" value="VEI75613.1"/>
    <property type="molecule type" value="Genomic_DNA"/>
</dbReference>
<dbReference type="Proteomes" id="UP000270487">
    <property type="component" value="Chromosome"/>
</dbReference>
<proteinExistence type="predicted"/>
<protein>
    <submittedName>
        <fullName evidence="1">Uncharacterized protein</fullName>
    </submittedName>
</protein>
<name>A0A3S4YES2_SERFO</name>
<evidence type="ECO:0000313" key="2">
    <source>
        <dbReference type="Proteomes" id="UP000270487"/>
    </source>
</evidence>
<organism evidence="1 2">
    <name type="scientific">Serratia fonticola</name>
    <dbReference type="NCBI Taxonomy" id="47917"/>
    <lineage>
        <taxon>Bacteria</taxon>
        <taxon>Pseudomonadati</taxon>
        <taxon>Pseudomonadota</taxon>
        <taxon>Gammaproteobacteria</taxon>
        <taxon>Enterobacterales</taxon>
        <taxon>Yersiniaceae</taxon>
        <taxon>Serratia</taxon>
    </lineage>
</organism>
<evidence type="ECO:0000313" key="1">
    <source>
        <dbReference type="EMBL" id="VEI75613.1"/>
    </source>
</evidence>
<accession>A0A3S4YES2</accession>
<gene>
    <name evidence="1" type="ORF">NCTC13193_05025</name>
</gene>
<reference evidence="1 2" key="1">
    <citation type="submission" date="2018-12" db="EMBL/GenBank/DDBJ databases">
        <authorList>
            <consortium name="Pathogen Informatics"/>
        </authorList>
    </citation>
    <scope>NUCLEOTIDE SEQUENCE [LARGE SCALE GENOMIC DNA]</scope>
    <source>
        <strain evidence="1 2">NCTC13193</strain>
    </source>
</reference>
<sequence>MKYYQQVIADPKAEPEDKTYALYRAVMCFSPSGYNSCDRQEISQKTRQRWFNLLKSQYKGNQWEQKLKYYW</sequence>
<dbReference type="AlphaFoldDB" id="A0A3S4YES2"/>